<feature type="domain" description="SLH" evidence="4">
    <location>
        <begin position="728"/>
        <end position="784"/>
    </location>
</feature>
<accession>A0ABS5PLF6</accession>
<reference evidence="5 6" key="1">
    <citation type="submission" date="2021-05" db="EMBL/GenBank/DDBJ databases">
        <title>Fusibacter ferrireducens sp. nov., an anaerobic, sulfur- and Fe-reducing bacterium isolated from the mangrove sediment.</title>
        <authorList>
            <person name="Qiu D."/>
        </authorList>
    </citation>
    <scope>NUCLEOTIDE SEQUENCE [LARGE SCALE GENOMIC DNA]</scope>
    <source>
        <strain evidence="5 6">DSM 12116</strain>
    </source>
</reference>
<dbReference type="InterPro" id="IPR001119">
    <property type="entry name" value="SLH_dom"/>
</dbReference>
<dbReference type="Pfam" id="PF00395">
    <property type="entry name" value="SLH"/>
    <property type="match status" value="2"/>
</dbReference>
<evidence type="ECO:0000256" key="2">
    <source>
        <dbReference type="SAM" id="MobiDB-lite"/>
    </source>
</evidence>
<feature type="compositionally biased region" description="Acidic residues" evidence="2">
    <location>
        <begin position="347"/>
        <end position="364"/>
    </location>
</feature>
<feature type="signal peptide" evidence="3">
    <location>
        <begin position="1"/>
        <end position="25"/>
    </location>
</feature>
<dbReference type="PROSITE" id="PS51272">
    <property type="entry name" value="SLH"/>
    <property type="match status" value="2"/>
</dbReference>
<dbReference type="EMBL" id="JAHBCL010000006">
    <property type="protein sequence ID" value="MBS7525998.1"/>
    <property type="molecule type" value="Genomic_DNA"/>
</dbReference>
<keyword evidence="3" id="KW-0732">Signal</keyword>
<evidence type="ECO:0000256" key="3">
    <source>
        <dbReference type="SAM" id="SignalP"/>
    </source>
</evidence>
<protein>
    <submittedName>
        <fullName evidence="5">S-layer homology domain-containing protein</fullName>
    </submittedName>
</protein>
<keyword evidence="6" id="KW-1185">Reference proteome</keyword>
<feature type="compositionally biased region" description="Acidic residues" evidence="2">
    <location>
        <begin position="373"/>
        <end position="384"/>
    </location>
</feature>
<proteinExistence type="predicted"/>
<evidence type="ECO:0000313" key="6">
    <source>
        <dbReference type="Proteomes" id="UP000746471"/>
    </source>
</evidence>
<feature type="chain" id="PRO_5045565333" evidence="3">
    <location>
        <begin position="26"/>
        <end position="784"/>
    </location>
</feature>
<gene>
    <name evidence="5" type="ORF">KHM83_04805</name>
</gene>
<comment type="caution">
    <text evidence="5">The sequence shown here is derived from an EMBL/GenBank/DDBJ whole genome shotgun (WGS) entry which is preliminary data.</text>
</comment>
<dbReference type="Proteomes" id="UP000746471">
    <property type="component" value="Unassembled WGS sequence"/>
</dbReference>
<evidence type="ECO:0000259" key="4">
    <source>
        <dbReference type="PROSITE" id="PS51272"/>
    </source>
</evidence>
<evidence type="ECO:0000313" key="5">
    <source>
        <dbReference type="EMBL" id="MBS7525998.1"/>
    </source>
</evidence>
<name>A0ABS5PLF6_9FIRM</name>
<organism evidence="5 6">
    <name type="scientific">Fusibacter paucivorans</name>
    <dbReference type="NCBI Taxonomy" id="76009"/>
    <lineage>
        <taxon>Bacteria</taxon>
        <taxon>Bacillati</taxon>
        <taxon>Bacillota</taxon>
        <taxon>Clostridia</taxon>
        <taxon>Eubacteriales</taxon>
        <taxon>Eubacteriales Family XII. Incertae Sedis</taxon>
        <taxon>Fusibacter</taxon>
    </lineage>
</organism>
<sequence>MGKRKFWGMITLVLCLVLTMSFSVAGTTSVQTIADDDFMASQYYKGDHYTFKQINVGDTVQGRVLSQTGTENSNIDVYQLIVRESGMVSMYAEPLAFDYYRDLVIDGPMMLSDQSGQKKVYAAGAENAIAINDFNGYGCYQKSVYLEAGTYYFTVSGKAYSEPDKATNYLIPVPYQLQVTASAIAQDPNRDTDESAAYTFSGTSEQVQGGIGMLMNYSASSNQFRTDTKDRYYVPAGNVGNVQIKVTNNNVSALSVFNKEKIYTRGDSPDKLELNRLGTSFIQDKALRVSLQGVGQVKLLPGESYTYSLDAEDDTSYTLECFASIPASYTLNYTDARPEDMTAPETSEPESNEPENEEPEEPEETQPSTDQNTESDDPATDDPTESTPGTPADTTEGTDEIPLYITLIVIDESTGDLAQLTNVTVNGVSCAIADNLVTSQLVPHRNGRFEIEVEAVGHTRQTFDEPVQYDGLNMVHLSLPVEAAVPAPAPAPVPETTKSVKPIIMVHTACDIPASVFDAHNYDIFVNGVNYNDQEGYMGHITDLPVSEVGTVYDVEIRVDGYLPYKETITIPDSEYEDGNAVVFVNVNTSKDNRAPSEPQTYDDVTDIAIDTASDWAKALITEASEAGLKTKAMSQTDFKAEASREAFCELVMKLYENLGGTMDSQYNPFTDTNNPAVINAYNAGIIGGTSLTTFSPNASITREQLCVMILKALKAADISVNTQGSYQMAYTDLDSITNWATESVRTLNSYGIINGSGDSLNPLGTVSKEMAVIMIYKAYDVFQ</sequence>
<feature type="compositionally biased region" description="Polar residues" evidence="2">
    <location>
        <begin position="385"/>
        <end position="395"/>
    </location>
</feature>
<feature type="domain" description="SLH" evidence="4">
    <location>
        <begin position="661"/>
        <end position="724"/>
    </location>
</feature>
<feature type="region of interest" description="Disordered" evidence="2">
    <location>
        <begin position="338"/>
        <end position="399"/>
    </location>
</feature>
<evidence type="ECO:0000256" key="1">
    <source>
        <dbReference type="ARBA" id="ARBA00022737"/>
    </source>
</evidence>
<keyword evidence="1" id="KW-0677">Repeat</keyword>
<dbReference type="RefSeq" id="WP_213235782.1">
    <property type="nucleotide sequence ID" value="NZ_JAHBCL010000006.1"/>
</dbReference>